<keyword evidence="2" id="KW-1185">Reference proteome</keyword>
<dbReference type="GO" id="GO:0030008">
    <property type="term" value="C:TRAPP complex"/>
    <property type="evidence" value="ECO:0007669"/>
    <property type="project" value="TreeGrafter"/>
</dbReference>
<dbReference type="SUPFAM" id="SSF48452">
    <property type="entry name" value="TPR-like"/>
    <property type="match status" value="1"/>
</dbReference>
<name>A0A1S3IL77_LINAN</name>
<dbReference type="KEGG" id="lak:106164791"/>
<organism evidence="2 3">
    <name type="scientific">Lingula anatina</name>
    <name type="common">Brachiopod</name>
    <name type="synonym">Lingula unguis</name>
    <dbReference type="NCBI Taxonomy" id="7574"/>
    <lineage>
        <taxon>Eukaryota</taxon>
        <taxon>Metazoa</taxon>
        <taxon>Spiralia</taxon>
        <taxon>Lophotrochozoa</taxon>
        <taxon>Brachiopoda</taxon>
        <taxon>Linguliformea</taxon>
        <taxon>Lingulata</taxon>
        <taxon>Lingulida</taxon>
        <taxon>Linguloidea</taxon>
        <taxon>Lingulidae</taxon>
        <taxon>Lingula</taxon>
    </lineage>
</organism>
<dbReference type="PANTHER" id="PTHR21581:SF6">
    <property type="entry name" value="TRAFFICKING PROTEIN PARTICLE COMPLEX SUBUNIT 12"/>
    <property type="match status" value="1"/>
</dbReference>
<evidence type="ECO:0000313" key="2">
    <source>
        <dbReference type="Proteomes" id="UP000085678"/>
    </source>
</evidence>
<dbReference type="STRING" id="7574.A0A1S3IL77"/>
<accession>A0A1S3IL77</accession>
<dbReference type="InParanoid" id="A0A1S3IL77"/>
<dbReference type="AlphaFoldDB" id="A0A1S3IL77"/>
<dbReference type="SMART" id="SM00028">
    <property type="entry name" value="TPR"/>
    <property type="match status" value="4"/>
</dbReference>
<feature type="region of interest" description="Disordered" evidence="1">
    <location>
        <begin position="223"/>
        <end position="243"/>
    </location>
</feature>
<evidence type="ECO:0000256" key="1">
    <source>
        <dbReference type="SAM" id="MobiDB-lite"/>
    </source>
</evidence>
<proteinExistence type="predicted"/>
<dbReference type="GeneID" id="106164791"/>
<feature type="compositionally biased region" description="Basic and acidic residues" evidence="1">
    <location>
        <begin position="223"/>
        <end position="234"/>
    </location>
</feature>
<dbReference type="InterPro" id="IPR011990">
    <property type="entry name" value="TPR-like_helical_dom_sf"/>
</dbReference>
<dbReference type="OrthoDB" id="428342at2759"/>
<feature type="region of interest" description="Disordered" evidence="1">
    <location>
        <begin position="1"/>
        <end position="149"/>
    </location>
</feature>
<dbReference type="InterPro" id="IPR019734">
    <property type="entry name" value="TPR_rpt"/>
</dbReference>
<sequence length="741" mass="80900">MEEAGEESASAAMEPVSDNPDIHAELPASTETVEVNPMARTSSTESSHTTTGNLDSVDLLSPDVEEVDILGSGVEEGDNNSMKMKEEMLSEQVDQGLDTANDGPLSGKSALAQSMEELSLDQSAVEPEPELTEDQTAGTEISENDKDSAPSLAQYFAHSQDNSGAEFFDSLPPTSADDSGFIPDTSEKTQVENGGEDTVNTGKLESRVGKREQVLTEIGASKEATHEEKPKVDQEIPGVPLPAVPQSTSVAATTATEITVDTTTTTTPTTTTTTQFPLPTTPPLPQFEQTTPPLPMAAPTDDMFSVGMDNVDRSYDAWIPSEATRQVLIAKVTSAPGTFFPSAEQLTCPGLLYDDLQGDPVRDLVYRYMGDVEASKRQTLTADSVPPNDEGLRQLIKAECHRAAIDLTGRILREHGQGMGSAGQISNNTPWSLQIWFTRIALMMKLKMYSLVESELQAFGTLDKPDLYYNYYPDVYKGRKGSMVPFAFRIIHAEVPQFLGRTQETLDRLYYLHAVTTKILSNLESGLEEDGSMVELTNESRQASRELWESREIQLLYAIANCLLGIKDYIAALEAYRSLLVKDKKNKVALLTGLGRIHLQMGDIPQASAYFKQVEDQVSSSDPQGQSRVLMNRGFMALAESNFELGQDCFKQVSDIDPTNALAINNMAVCSLYTGKLKAAIAILENLLHKDPSTTLQEGVLFNLCTLYELESSQALQKKQALLELVSKHKGNGFNIASLKM</sequence>
<gene>
    <name evidence="3" type="primary">LOC106164791</name>
</gene>
<feature type="compositionally biased region" description="Low complexity" evidence="1">
    <location>
        <begin position="41"/>
        <end position="51"/>
    </location>
</feature>
<dbReference type="PANTHER" id="PTHR21581">
    <property type="entry name" value="D-ALANYL-D-ALANINE CARBOXYPEPTIDASE"/>
    <property type="match status" value="1"/>
</dbReference>
<evidence type="ECO:0000313" key="3">
    <source>
        <dbReference type="RefSeq" id="XP_013398274.1"/>
    </source>
</evidence>
<dbReference type="GO" id="GO:0005794">
    <property type="term" value="C:Golgi apparatus"/>
    <property type="evidence" value="ECO:0007669"/>
    <property type="project" value="TreeGrafter"/>
</dbReference>
<dbReference type="FunCoup" id="A0A1S3IL77">
    <property type="interactions" value="1464"/>
</dbReference>
<dbReference type="RefSeq" id="XP_013398274.1">
    <property type="nucleotide sequence ID" value="XM_013542820.2"/>
</dbReference>
<dbReference type="Proteomes" id="UP000085678">
    <property type="component" value="Unplaced"/>
</dbReference>
<protein>
    <submittedName>
        <fullName evidence="3">Trafficking protein particle complex subunit 12-like</fullName>
    </submittedName>
</protein>
<reference evidence="3" key="1">
    <citation type="submission" date="2025-08" db="UniProtKB">
        <authorList>
            <consortium name="RefSeq"/>
        </authorList>
    </citation>
    <scope>IDENTIFICATION</scope>
    <source>
        <tissue evidence="3">Gonads</tissue>
    </source>
</reference>
<feature type="region of interest" description="Disordered" evidence="1">
    <location>
        <begin position="163"/>
        <end position="201"/>
    </location>
</feature>
<dbReference type="Gene3D" id="1.25.40.10">
    <property type="entry name" value="Tetratricopeptide repeat domain"/>
    <property type="match status" value="1"/>
</dbReference>